<dbReference type="PROSITE" id="PS51375">
    <property type="entry name" value="PPR"/>
    <property type="match status" value="3"/>
</dbReference>
<dbReference type="InterPro" id="IPR011990">
    <property type="entry name" value="TPR-like_helical_dom_sf"/>
</dbReference>
<gene>
    <name evidence="3" type="ORF">PCOR1329_LOCUS75889</name>
</gene>
<protein>
    <recommendedName>
        <fullName evidence="5">Pentacotripeptide-repeat region of PRORP domain-containing protein</fullName>
    </recommendedName>
</protein>
<proteinExistence type="predicted"/>
<sequence length="194" mass="21166">MRKGRAVAVGFGATQRDVAGEAGAHFSYNAATSACEKGKRWQQALLLISEMQQAKLEPDVIRYSAGISACEKGEQWQRALALLSEMRQAKLEPNLITYNAGISACEKGEQWQRALGLLSEVWEAKLEPSVILQRWDQRVREGQAVAAVFGAAQRDARGEAEARLSPTTQGSARARRARSGSGLWRCLSTCGSRS</sequence>
<dbReference type="Gene3D" id="1.25.40.10">
    <property type="entry name" value="Tetratricopeptide repeat domain"/>
    <property type="match status" value="1"/>
</dbReference>
<organism evidence="3 4">
    <name type="scientific">Prorocentrum cordatum</name>
    <dbReference type="NCBI Taxonomy" id="2364126"/>
    <lineage>
        <taxon>Eukaryota</taxon>
        <taxon>Sar</taxon>
        <taxon>Alveolata</taxon>
        <taxon>Dinophyceae</taxon>
        <taxon>Prorocentrales</taxon>
        <taxon>Prorocentraceae</taxon>
        <taxon>Prorocentrum</taxon>
    </lineage>
</organism>
<evidence type="ECO:0000313" key="4">
    <source>
        <dbReference type="Proteomes" id="UP001189429"/>
    </source>
</evidence>
<evidence type="ECO:0000256" key="2">
    <source>
        <dbReference type="PROSITE-ProRule" id="PRU00708"/>
    </source>
</evidence>
<dbReference type="PROSITE" id="PS51257">
    <property type="entry name" value="PROKAR_LIPOPROTEIN"/>
    <property type="match status" value="1"/>
</dbReference>
<feature type="repeat" description="PPR" evidence="2">
    <location>
        <begin position="59"/>
        <end position="93"/>
    </location>
</feature>
<evidence type="ECO:0000256" key="1">
    <source>
        <dbReference type="ARBA" id="ARBA00022737"/>
    </source>
</evidence>
<keyword evidence="1" id="KW-0677">Repeat</keyword>
<comment type="caution">
    <text evidence="3">The sequence shown here is derived from an EMBL/GenBank/DDBJ whole genome shotgun (WGS) entry which is preliminary data.</text>
</comment>
<evidence type="ECO:0008006" key="5">
    <source>
        <dbReference type="Google" id="ProtNLM"/>
    </source>
</evidence>
<dbReference type="Proteomes" id="UP001189429">
    <property type="component" value="Unassembled WGS sequence"/>
</dbReference>
<name>A0ABN9XE88_9DINO</name>
<dbReference type="Pfam" id="PF13812">
    <property type="entry name" value="PPR_3"/>
    <property type="match status" value="1"/>
</dbReference>
<feature type="repeat" description="PPR" evidence="2">
    <location>
        <begin position="24"/>
        <end position="58"/>
    </location>
</feature>
<dbReference type="PANTHER" id="PTHR47447">
    <property type="entry name" value="OS03G0856100 PROTEIN"/>
    <property type="match status" value="1"/>
</dbReference>
<dbReference type="EMBL" id="CAUYUJ010020392">
    <property type="protein sequence ID" value="CAK0897833.1"/>
    <property type="molecule type" value="Genomic_DNA"/>
</dbReference>
<reference evidence="3" key="1">
    <citation type="submission" date="2023-10" db="EMBL/GenBank/DDBJ databases">
        <authorList>
            <person name="Chen Y."/>
            <person name="Shah S."/>
            <person name="Dougan E. K."/>
            <person name="Thang M."/>
            <person name="Chan C."/>
        </authorList>
    </citation>
    <scope>NUCLEOTIDE SEQUENCE [LARGE SCALE GENOMIC DNA]</scope>
</reference>
<keyword evidence="4" id="KW-1185">Reference proteome</keyword>
<accession>A0ABN9XE88</accession>
<dbReference type="PANTHER" id="PTHR47447:SF17">
    <property type="entry name" value="OS12G0638900 PROTEIN"/>
    <property type="match status" value="1"/>
</dbReference>
<feature type="repeat" description="PPR" evidence="2">
    <location>
        <begin position="94"/>
        <end position="128"/>
    </location>
</feature>
<evidence type="ECO:0000313" key="3">
    <source>
        <dbReference type="EMBL" id="CAK0897833.1"/>
    </source>
</evidence>
<dbReference type="NCBIfam" id="TIGR00756">
    <property type="entry name" value="PPR"/>
    <property type="match status" value="1"/>
</dbReference>
<dbReference type="InterPro" id="IPR002885">
    <property type="entry name" value="PPR_rpt"/>
</dbReference>